<dbReference type="EMBL" id="CP045571">
    <property type="protein sequence ID" value="QFX97173.1"/>
    <property type="molecule type" value="Genomic_DNA"/>
</dbReference>
<accession>A0A5P9XUZ2</accession>
<feature type="domain" description="TubC N-terminal docking" evidence="1">
    <location>
        <begin position="1"/>
        <end position="46"/>
    </location>
</feature>
<evidence type="ECO:0000313" key="3">
    <source>
        <dbReference type="Proteomes" id="UP000363590"/>
    </source>
</evidence>
<dbReference type="InterPro" id="IPR041464">
    <property type="entry name" value="TubC_N"/>
</dbReference>
<evidence type="ECO:0000259" key="1">
    <source>
        <dbReference type="Pfam" id="PF18563"/>
    </source>
</evidence>
<name>A0A5P9XUZ2_ACITH</name>
<organism evidence="2 3">
    <name type="scientific">Acidithiobacillus thiooxidans ATCC 19377</name>
    <dbReference type="NCBI Taxonomy" id="637390"/>
    <lineage>
        <taxon>Bacteria</taxon>
        <taxon>Pseudomonadati</taxon>
        <taxon>Pseudomonadota</taxon>
        <taxon>Acidithiobacillia</taxon>
        <taxon>Acidithiobacillales</taxon>
        <taxon>Acidithiobacillaceae</taxon>
        <taxon>Acidithiobacillus</taxon>
    </lineage>
</organism>
<dbReference type="Proteomes" id="UP000363590">
    <property type="component" value="Chromosome"/>
</dbReference>
<evidence type="ECO:0000313" key="2">
    <source>
        <dbReference type="EMBL" id="QFX97173.1"/>
    </source>
</evidence>
<reference evidence="2 3" key="1">
    <citation type="submission" date="2019-10" db="EMBL/GenBank/DDBJ databases">
        <authorList>
            <person name="Wang R."/>
        </authorList>
    </citation>
    <scope>NUCLEOTIDE SEQUENCE [LARGE SCALE GENOMIC DNA]</scope>
    <source>
        <strain evidence="2 3">ATCC 19377</strain>
    </source>
</reference>
<gene>
    <name evidence="2" type="ORF">GCD22_03059</name>
</gene>
<dbReference type="AlphaFoldDB" id="A0A5P9XUZ2"/>
<dbReference type="KEGG" id="atx:GCD22_03059"/>
<dbReference type="Gene3D" id="1.10.10.1830">
    <property type="entry name" value="Non-ribosomal peptide synthase, adenylation domain"/>
    <property type="match status" value="1"/>
</dbReference>
<proteinExistence type="predicted"/>
<sequence>MVAELRAAGLTLSAHGGKLKAGPADLLTDEVRQSIKDRRTEILSILAAESTPAVNTIPATPMQHSAAMAPQSEFSTPDVMAETLLTTMRQIGLRVRLTAQGELRIGPSDMLWPYDREFIEELKPHLVVLLKQEQKL</sequence>
<protein>
    <recommendedName>
        <fullName evidence="1">TubC N-terminal docking domain-containing protein</fullName>
    </recommendedName>
</protein>
<dbReference type="Pfam" id="PF18563">
    <property type="entry name" value="TubC_N"/>
    <property type="match status" value="1"/>
</dbReference>
<dbReference type="InterPro" id="IPR044894">
    <property type="entry name" value="TubC_N_sf"/>
</dbReference>